<feature type="domain" description="Mannose-6-phosphate isomerase cupin" evidence="8">
    <location>
        <begin position="268"/>
        <end position="341"/>
    </location>
</feature>
<dbReference type="GO" id="GO:0004476">
    <property type="term" value="F:mannose-6-phosphate isomerase activity"/>
    <property type="evidence" value="ECO:0007669"/>
    <property type="project" value="InterPro"/>
</dbReference>
<comment type="cofactor">
    <cofactor evidence="5">
        <name>Zn(2+)</name>
        <dbReference type="ChEBI" id="CHEBI:29105"/>
    </cofactor>
    <text evidence="5">Binds 1 zinc ion per subunit.</text>
</comment>
<dbReference type="InterPro" id="IPR014628">
    <property type="entry name" value="Man6P_isomerase_Firm_short"/>
</dbReference>
<evidence type="ECO:0000313" key="9">
    <source>
        <dbReference type="EMBL" id="RDI58283.1"/>
    </source>
</evidence>
<dbReference type="Pfam" id="PF20511">
    <property type="entry name" value="PMI_typeI_cat"/>
    <property type="match status" value="1"/>
</dbReference>
<organism evidence="10 12">
    <name type="scientific">Flavobacterium glaciei</name>
    <dbReference type="NCBI Taxonomy" id="386300"/>
    <lineage>
        <taxon>Bacteria</taxon>
        <taxon>Pseudomonadati</taxon>
        <taxon>Bacteroidota</taxon>
        <taxon>Flavobacteriia</taxon>
        <taxon>Flavobacteriales</taxon>
        <taxon>Flavobacteriaceae</taxon>
        <taxon>Flavobacterium</taxon>
    </lineage>
</organism>
<dbReference type="AlphaFoldDB" id="A0A562Q7B7"/>
<dbReference type="EMBL" id="VLKX01000001">
    <property type="protein sequence ID" value="TWI52070.1"/>
    <property type="molecule type" value="Genomic_DNA"/>
</dbReference>
<dbReference type="InterPro" id="IPR014710">
    <property type="entry name" value="RmlC-like_jellyroll"/>
</dbReference>
<evidence type="ECO:0000256" key="4">
    <source>
        <dbReference type="ARBA" id="ARBA00030762"/>
    </source>
</evidence>
<reference evidence="9 11" key="2">
    <citation type="submission" date="2018-07" db="EMBL/GenBank/DDBJ databases">
        <title>Genomic Encyclopedia of Type Strains, Phase IV (KMG-IV): sequencing the most valuable type-strain genomes for metagenomic binning, comparative biology and taxonomic classification.</title>
        <authorList>
            <person name="Goeker M."/>
        </authorList>
    </citation>
    <scope>NUCLEOTIDE SEQUENCE [LARGE SCALE GENOMIC DNA]</scope>
    <source>
        <strain evidence="9 11">DSM 19728</strain>
    </source>
</reference>
<dbReference type="SUPFAM" id="SSF51182">
    <property type="entry name" value="RmlC-like cupins"/>
    <property type="match status" value="1"/>
</dbReference>
<feature type="domain" description="Phosphomannose isomerase type I catalytic" evidence="7">
    <location>
        <begin position="31"/>
        <end position="138"/>
    </location>
</feature>
<reference evidence="10" key="3">
    <citation type="submission" date="2019-07" db="EMBL/GenBank/DDBJ databases">
        <authorList>
            <person name="Whitman W."/>
            <person name="Huntemann M."/>
            <person name="Clum A."/>
            <person name="Pillay M."/>
            <person name="Palaniappan K."/>
            <person name="Varghese N."/>
            <person name="Mikhailova N."/>
            <person name="Stamatis D."/>
            <person name="Reddy T."/>
            <person name="Daum C."/>
            <person name="Shapiro N."/>
            <person name="Ivanova N."/>
            <person name="Kyrpides N."/>
            <person name="Woyke T."/>
        </authorList>
    </citation>
    <scope>NUCLEOTIDE SEQUENCE</scope>
    <source>
        <strain evidence="10">CGMCC 1.5380</strain>
    </source>
</reference>
<dbReference type="PANTHER" id="PTHR42742">
    <property type="entry name" value="TRANSCRIPTIONAL REPRESSOR MPRA"/>
    <property type="match status" value="1"/>
</dbReference>
<keyword evidence="1 5" id="KW-0479">Metal-binding</keyword>
<reference evidence="10 12" key="1">
    <citation type="journal article" date="2015" name="Stand. Genomic Sci.">
        <title>Genomic Encyclopedia of Bacterial and Archaeal Type Strains, Phase III: the genomes of soil and plant-associated and newly described type strains.</title>
        <authorList>
            <person name="Whitman W.B."/>
            <person name="Woyke T."/>
            <person name="Klenk H.P."/>
            <person name="Zhou Y."/>
            <person name="Lilburn T.G."/>
            <person name="Beck B.J."/>
            <person name="De Vos P."/>
            <person name="Vandamme P."/>
            <person name="Eisen J.A."/>
            <person name="Garrity G."/>
            <person name="Hugenholtz P."/>
            <person name="Kyrpides N.C."/>
        </authorList>
    </citation>
    <scope>NUCLEOTIDE SEQUENCE [LARGE SCALE GENOMIC DNA]</scope>
    <source>
        <strain evidence="10 12">CGMCC 1.5380</strain>
    </source>
</reference>
<keyword evidence="2 5" id="KW-0862">Zinc</keyword>
<proteinExistence type="predicted"/>
<dbReference type="EMBL" id="QQBA01000001">
    <property type="protein sequence ID" value="RDI58283.1"/>
    <property type="molecule type" value="Genomic_DNA"/>
</dbReference>
<feature type="binding site" evidence="5">
    <location>
        <position position="126"/>
    </location>
    <ligand>
        <name>Zn(2+)</name>
        <dbReference type="ChEBI" id="CHEBI:29105"/>
    </ligand>
</feature>
<evidence type="ECO:0000259" key="8">
    <source>
        <dbReference type="Pfam" id="PF21621"/>
    </source>
</evidence>
<evidence type="ECO:0000256" key="1">
    <source>
        <dbReference type="ARBA" id="ARBA00022723"/>
    </source>
</evidence>
<dbReference type="InterPro" id="IPR051804">
    <property type="entry name" value="Carb_Metab_Reg_Kinase/Isom"/>
</dbReference>
<dbReference type="Proteomes" id="UP000321392">
    <property type="component" value="Unassembled WGS sequence"/>
</dbReference>
<evidence type="ECO:0000313" key="12">
    <source>
        <dbReference type="Proteomes" id="UP000321392"/>
    </source>
</evidence>
<evidence type="ECO:0000256" key="5">
    <source>
        <dbReference type="PIRSR" id="PIRSR036894-1"/>
    </source>
</evidence>
<evidence type="ECO:0000313" key="10">
    <source>
        <dbReference type="EMBL" id="TWI52070.1"/>
    </source>
</evidence>
<dbReference type="Gene3D" id="2.60.120.10">
    <property type="entry name" value="Jelly Rolls"/>
    <property type="match status" value="2"/>
</dbReference>
<dbReference type="GO" id="GO:0005975">
    <property type="term" value="P:carbohydrate metabolic process"/>
    <property type="evidence" value="ECO:0007669"/>
    <property type="project" value="InterPro"/>
</dbReference>
<evidence type="ECO:0000259" key="7">
    <source>
        <dbReference type="Pfam" id="PF20511"/>
    </source>
</evidence>
<evidence type="ECO:0000256" key="2">
    <source>
        <dbReference type="ARBA" id="ARBA00022833"/>
    </source>
</evidence>
<dbReference type="PIRSF" id="PIRSF036894">
    <property type="entry name" value="PMI_Firm_short"/>
    <property type="match status" value="1"/>
</dbReference>
<feature type="binding site" evidence="5">
    <location>
        <position position="201"/>
    </location>
    <ligand>
        <name>Zn(2+)</name>
        <dbReference type="ChEBI" id="CHEBI:29105"/>
    </ligand>
</feature>
<dbReference type="Proteomes" id="UP000254518">
    <property type="component" value="Unassembled WGS sequence"/>
</dbReference>
<accession>A0A562Q7B7</accession>
<dbReference type="InterPro" id="IPR011051">
    <property type="entry name" value="RmlC_Cupin_sf"/>
</dbReference>
<feature type="binding site" evidence="5">
    <location>
        <position position="143"/>
    </location>
    <ligand>
        <name>Zn(2+)</name>
        <dbReference type="ChEBI" id="CHEBI:29105"/>
    </ligand>
</feature>
<evidence type="ECO:0000313" key="11">
    <source>
        <dbReference type="Proteomes" id="UP000254518"/>
    </source>
</evidence>
<name>A0A562Q7B7_9FLAO</name>
<sequence>MCKFLLKKNWFCIFDFLKKQQLYMKFYPLQFEPILKERIWGGEKLKTVLDKPITSHITGESWELSTVEGDVSIVANGEWKGKLLTEIINSFPDEILGTAVHFRFGKQFPLLFKYLDAREDLSIQVHPNDELAKKRHNSFGKTEMWYIMQADDDARIIVGFKEKSNATNYLENLNNKTLLSILDDVKVKSGDVFFLETGTVHAIGAGLVVAEIQQTSDITYRLYDFDRVDASGNTRELHVDLALDAINYNKVETKKEYAKNINVSNEIVDCPYFTTNFIPLDGKISVSKSEKTFTVYMCTEGSFELEFDNSKLQYKKGDTVLIPAAMNTFILIGKASILEIYIS</sequence>
<gene>
    <name evidence="9" type="ORF">DFR66_101211</name>
    <name evidence="10" type="ORF">IQ02_00209</name>
</gene>
<dbReference type="Pfam" id="PF21621">
    <property type="entry name" value="MPI_cupin_dom"/>
    <property type="match status" value="1"/>
</dbReference>
<dbReference type="InterPro" id="IPR049071">
    <property type="entry name" value="MPI_cupin_dom"/>
</dbReference>
<keyword evidence="11" id="KW-1185">Reference proteome</keyword>
<protein>
    <recommendedName>
        <fullName evidence="3">Phosphohexomutase</fullName>
    </recommendedName>
    <alternativeName>
        <fullName evidence="4">Phosphomannose isomerase</fullName>
    </alternativeName>
</protein>
<comment type="caution">
    <text evidence="10">The sequence shown here is derived from an EMBL/GenBank/DDBJ whole genome shotgun (WGS) entry which is preliminary data.</text>
</comment>
<feature type="active site" evidence="6">
    <location>
        <position position="221"/>
    </location>
</feature>
<keyword evidence="10" id="KW-0413">Isomerase</keyword>
<dbReference type="InterPro" id="IPR046457">
    <property type="entry name" value="PMI_typeI_cat"/>
</dbReference>
<evidence type="ECO:0000256" key="3">
    <source>
        <dbReference type="ARBA" id="ARBA00029741"/>
    </source>
</evidence>
<evidence type="ECO:0000256" key="6">
    <source>
        <dbReference type="PIRSR" id="PIRSR036894-2"/>
    </source>
</evidence>
<dbReference type="GO" id="GO:0008270">
    <property type="term" value="F:zinc ion binding"/>
    <property type="evidence" value="ECO:0007669"/>
    <property type="project" value="InterPro"/>
</dbReference>
<dbReference type="CDD" id="cd07010">
    <property type="entry name" value="cupin_PMI_type_I_N_bac"/>
    <property type="match status" value="1"/>
</dbReference>
<dbReference type="PANTHER" id="PTHR42742:SF3">
    <property type="entry name" value="FRUCTOKINASE"/>
    <property type="match status" value="1"/>
</dbReference>